<evidence type="ECO:0000256" key="7">
    <source>
        <dbReference type="ARBA" id="ARBA00023136"/>
    </source>
</evidence>
<comment type="caution">
    <text evidence="12">The sequence shown here is derived from an EMBL/GenBank/DDBJ whole genome shotgun (WGS) entry which is preliminary data.</text>
</comment>
<dbReference type="SUPFAM" id="SSF52058">
    <property type="entry name" value="L domain-like"/>
    <property type="match status" value="1"/>
</dbReference>
<gene>
    <name evidence="12" type="ORF">SAY87_009445</name>
</gene>
<comment type="subcellular location">
    <subcellularLocation>
        <location evidence="1">Membrane</location>
        <topology evidence="1">Single-pass membrane protein</topology>
    </subcellularLocation>
</comment>
<feature type="domain" description="Leucine-rich repeat-containing N-terminal plant-type" evidence="10">
    <location>
        <begin position="363"/>
        <end position="399"/>
    </location>
</feature>
<evidence type="ECO:0000256" key="3">
    <source>
        <dbReference type="ARBA" id="ARBA00022692"/>
    </source>
</evidence>
<evidence type="ECO:0000256" key="8">
    <source>
        <dbReference type="ARBA" id="ARBA00023170"/>
    </source>
</evidence>
<keyword evidence="2" id="KW-0433">Leucine-rich repeat</keyword>
<evidence type="ECO:0000259" key="11">
    <source>
        <dbReference type="Pfam" id="PF12819"/>
    </source>
</evidence>
<dbReference type="FunFam" id="3.80.10.10:FF:000129">
    <property type="entry name" value="Leucine-rich repeat receptor-like kinase"/>
    <property type="match status" value="1"/>
</dbReference>
<sequence>MAPPQHFLLLILLLALISPSLCQSQHFPGTLIDCGAASSSLIDGREWLPDEGFTSSGVSRSLTEITNLKILSTVRSFPLHDRKFCYTVSVIRDARYMIRSTYFYGGVNVDSPNPPVFDQMVDGTLWSVVNTTENYARGNLSYYEGVFRAQGKTMIFCIGANSYTDSDPFISALEFIRLEDSLYNSTNFVNHWLSLVARHAFGSTKMIGYPDDQFGRYWHPFGQEYSSFTYNNEISVSGIWNLPPLAVFKKQLSTPLNKSMEIQWPPFSLQNTTYYIALYFADDLGPASDGGPRRVIDISINGVPYYSNMSVTSIGGVVFTTWWPLSGITKLKIAPAMGSVVGPLINAGEIFQVLQLGRRTHTKDVIALEKIRNNFQNPPPDWTGDPCMPQRYSWTGVTCYEGSRIRIVALNLTSTSLSGSLSPALNDLTALTNITLGNNHLSGTIPNLSGLKLLEILHLNDNQFTGEIPPSLGDISKLRELFLQNNNLSGPVPNTLLGKPRLNFKYDGNNVTTAPPSP</sequence>
<evidence type="ECO:0000313" key="13">
    <source>
        <dbReference type="Proteomes" id="UP001345219"/>
    </source>
</evidence>
<keyword evidence="7" id="KW-0472">Membrane</keyword>
<evidence type="ECO:0000256" key="6">
    <source>
        <dbReference type="ARBA" id="ARBA00022989"/>
    </source>
</evidence>
<dbReference type="InterPro" id="IPR013210">
    <property type="entry name" value="LRR_N_plant-typ"/>
</dbReference>
<dbReference type="InterPro" id="IPR024788">
    <property type="entry name" value="Malectin-like_Carb-bd_dom"/>
</dbReference>
<evidence type="ECO:0000313" key="12">
    <source>
        <dbReference type="EMBL" id="KAK4755688.1"/>
    </source>
</evidence>
<evidence type="ECO:0000256" key="4">
    <source>
        <dbReference type="ARBA" id="ARBA00022729"/>
    </source>
</evidence>
<keyword evidence="13" id="KW-1185">Reference proteome</keyword>
<dbReference type="InterPro" id="IPR001611">
    <property type="entry name" value="Leu-rich_rpt"/>
</dbReference>
<feature type="domain" description="Malectin-like" evidence="11">
    <location>
        <begin position="32"/>
        <end position="353"/>
    </location>
</feature>
<keyword evidence="6" id="KW-1133">Transmembrane helix</keyword>
<dbReference type="Proteomes" id="UP001345219">
    <property type="component" value="Chromosome 8"/>
</dbReference>
<evidence type="ECO:0000256" key="5">
    <source>
        <dbReference type="ARBA" id="ARBA00022737"/>
    </source>
</evidence>
<protein>
    <recommendedName>
        <fullName evidence="14">Leucine-rich repeat receptor-like serine/threonine-protein kinase</fullName>
    </recommendedName>
</protein>
<dbReference type="Gene3D" id="3.80.10.10">
    <property type="entry name" value="Ribonuclease Inhibitor"/>
    <property type="match status" value="1"/>
</dbReference>
<dbReference type="AlphaFoldDB" id="A0AAN7PXY2"/>
<dbReference type="InterPro" id="IPR032675">
    <property type="entry name" value="LRR_dom_sf"/>
</dbReference>
<evidence type="ECO:0000256" key="9">
    <source>
        <dbReference type="SAM" id="SignalP"/>
    </source>
</evidence>
<dbReference type="PANTHER" id="PTHR45631">
    <property type="entry name" value="OS07G0107800 PROTEIN-RELATED"/>
    <property type="match status" value="1"/>
</dbReference>
<evidence type="ECO:0000259" key="10">
    <source>
        <dbReference type="Pfam" id="PF08263"/>
    </source>
</evidence>
<proteinExistence type="predicted"/>
<dbReference type="Pfam" id="PF08263">
    <property type="entry name" value="LRRNT_2"/>
    <property type="match status" value="1"/>
</dbReference>
<evidence type="ECO:0000256" key="1">
    <source>
        <dbReference type="ARBA" id="ARBA00004167"/>
    </source>
</evidence>
<dbReference type="PANTHER" id="PTHR45631:SF3">
    <property type="entry name" value="OS05G0393100 PROTEIN"/>
    <property type="match status" value="1"/>
</dbReference>
<dbReference type="EMBL" id="JAXIOK010000014">
    <property type="protein sequence ID" value="KAK4755688.1"/>
    <property type="molecule type" value="Genomic_DNA"/>
</dbReference>
<keyword evidence="3" id="KW-0812">Transmembrane</keyword>
<name>A0AAN7PXY2_9MYRT</name>
<reference evidence="12 13" key="1">
    <citation type="journal article" date="2023" name="Hortic Res">
        <title>Pangenome of water caltrop reveals structural variations and asymmetric subgenome divergence after allopolyploidization.</title>
        <authorList>
            <person name="Zhang X."/>
            <person name="Chen Y."/>
            <person name="Wang L."/>
            <person name="Yuan Y."/>
            <person name="Fang M."/>
            <person name="Shi L."/>
            <person name="Lu R."/>
            <person name="Comes H.P."/>
            <person name="Ma Y."/>
            <person name="Chen Y."/>
            <person name="Huang G."/>
            <person name="Zhou Y."/>
            <person name="Zheng Z."/>
            <person name="Qiu Y."/>
        </authorList>
    </citation>
    <scope>NUCLEOTIDE SEQUENCE [LARGE SCALE GENOMIC DNA]</scope>
    <source>
        <tissue evidence="12">Roots</tissue>
    </source>
</reference>
<evidence type="ECO:0008006" key="14">
    <source>
        <dbReference type="Google" id="ProtNLM"/>
    </source>
</evidence>
<keyword evidence="8" id="KW-0675">Receptor</keyword>
<dbReference type="GO" id="GO:0016020">
    <property type="term" value="C:membrane"/>
    <property type="evidence" value="ECO:0007669"/>
    <property type="project" value="UniProtKB-SubCell"/>
</dbReference>
<dbReference type="Pfam" id="PF12819">
    <property type="entry name" value="Malectin_like"/>
    <property type="match status" value="1"/>
</dbReference>
<feature type="signal peptide" evidence="9">
    <location>
        <begin position="1"/>
        <end position="24"/>
    </location>
</feature>
<evidence type="ECO:0000256" key="2">
    <source>
        <dbReference type="ARBA" id="ARBA00022614"/>
    </source>
</evidence>
<accession>A0AAN7PXY2</accession>
<dbReference type="Pfam" id="PF00560">
    <property type="entry name" value="LRR_1"/>
    <property type="match status" value="2"/>
</dbReference>
<feature type="chain" id="PRO_5043054541" description="Leucine-rich repeat receptor-like serine/threonine-protein kinase" evidence="9">
    <location>
        <begin position="25"/>
        <end position="518"/>
    </location>
</feature>
<keyword evidence="5" id="KW-0677">Repeat</keyword>
<keyword evidence="4 9" id="KW-0732">Signal</keyword>
<dbReference type="Gene3D" id="2.60.120.430">
    <property type="entry name" value="Galactose-binding lectin"/>
    <property type="match status" value="1"/>
</dbReference>
<organism evidence="12 13">
    <name type="scientific">Trapa incisa</name>
    <dbReference type="NCBI Taxonomy" id="236973"/>
    <lineage>
        <taxon>Eukaryota</taxon>
        <taxon>Viridiplantae</taxon>
        <taxon>Streptophyta</taxon>
        <taxon>Embryophyta</taxon>
        <taxon>Tracheophyta</taxon>
        <taxon>Spermatophyta</taxon>
        <taxon>Magnoliopsida</taxon>
        <taxon>eudicotyledons</taxon>
        <taxon>Gunneridae</taxon>
        <taxon>Pentapetalae</taxon>
        <taxon>rosids</taxon>
        <taxon>malvids</taxon>
        <taxon>Myrtales</taxon>
        <taxon>Lythraceae</taxon>
        <taxon>Trapa</taxon>
    </lineage>
</organism>